<evidence type="ECO:0000313" key="4">
    <source>
        <dbReference type="Proteomes" id="UP001529510"/>
    </source>
</evidence>
<protein>
    <recommendedName>
        <fullName evidence="2">SH2 domain-containing protein</fullName>
    </recommendedName>
</protein>
<dbReference type="SUPFAM" id="SSF55550">
    <property type="entry name" value="SH2 domain"/>
    <property type="match status" value="1"/>
</dbReference>
<feature type="non-terminal residue" evidence="3">
    <location>
        <position position="53"/>
    </location>
</feature>
<dbReference type="InterPro" id="IPR000980">
    <property type="entry name" value="SH2"/>
</dbReference>
<dbReference type="EMBL" id="JAMKFB020000008">
    <property type="protein sequence ID" value="KAL0187381.1"/>
    <property type="molecule type" value="Genomic_DNA"/>
</dbReference>
<dbReference type="Pfam" id="PF00017">
    <property type="entry name" value="SH2"/>
    <property type="match status" value="1"/>
</dbReference>
<accession>A0ABD0QQA3</accession>
<organism evidence="3 4">
    <name type="scientific">Cirrhinus mrigala</name>
    <name type="common">Mrigala</name>
    <dbReference type="NCBI Taxonomy" id="683832"/>
    <lineage>
        <taxon>Eukaryota</taxon>
        <taxon>Metazoa</taxon>
        <taxon>Chordata</taxon>
        <taxon>Craniata</taxon>
        <taxon>Vertebrata</taxon>
        <taxon>Euteleostomi</taxon>
        <taxon>Actinopterygii</taxon>
        <taxon>Neopterygii</taxon>
        <taxon>Teleostei</taxon>
        <taxon>Ostariophysi</taxon>
        <taxon>Cypriniformes</taxon>
        <taxon>Cyprinidae</taxon>
        <taxon>Labeoninae</taxon>
        <taxon>Labeonini</taxon>
        <taxon>Cirrhinus</taxon>
    </lineage>
</organism>
<dbReference type="Proteomes" id="UP001529510">
    <property type="component" value="Unassembled WGS sequence"/>
</dbReference>
<sequence>DGTFLVRYSSSQNDRQPYTLVVLYRQNVYNIPVRFLEDSQQYALGKEGKKTEE</sequence>
<dbReference type="GO" id="GO:0005737">
    <property type="term" value="C:cytoplasm"/>
    <property type="evidence" value="ECO:0007669"/>
    <property type="project" value="UniProtKB-ARBA"/>
</dbReference>
<evidence type="ECO:0000313" key="3">
    <source>
        <dbReference type="EMBL" id="KAL0187381.1"/>
    </source>
</evidence>
<name>A0ABD0QQA3_CIRMR</name>
<comment type="caution">
    <text evidence="3">The sequence shown here is derived from an EMBL/GenBank/DDBJ whole genome shotgun (WGS) entry which is preliminary data.</text>
</comment>
<dbReference type="AlphaFoldDB" id="A0ABD0QQA3"/>
<keyword evidence="1" id="KW-0727">SH2 domain</keyword>
<gene>
    <name evidence="3" type="ORF">M9458_019051</name>
</gene>
<feature type="domain" description="SH2" evidence="2">
    <location>
        <begin position="1"/>
        <end position="47"/>
    </location>
</feature>
<dbReference type="Gene3D" id="3.30.505.10">
    <property type="entry name" value="SH2 domain"/>
    <property type="match status" value="1"/>
</dbReference>
<evidence type="ECO:0000259" key="2">
    <source>
        <dbReference type="Pfam" id="PF00017"/>
    </source>
</evidence>
<proteinExistence type="predicted"/>
<dbReference type="InterPro" id="IPR051751">
    <property type="entry name" value="Immunoreceptor_sig_adapters"/>
</dbReference>
<evidence type="ECO:0000256" key="1">
    <source>
        <dbReference type="ARBA" id="ARBA00022999"/>
    </source>
</evidence>
<dbReference type="InterPro" id="IPR036860">
    <property type="entry name" value="SH2_dom_sf"/>
</dbReference>
<dbReference type="PANTHER" id="PTHR14098:SF17">
    <property type="entry name" value="B-CELL LINKER PROTEIN"/>
    <property type="match status" value="1"/>
</dbReference>
<keyword evidence="4" id="KW-1185">Reference proteome</keyword>
<dbReference type="PANTHER" id="PTHR14098">
    <property type="entry name" value="SH2 DOMAIN CONTAINING PROTEIN"/>
    <property type="match status" value="1"/>
</dbReference>
<feature type="non-terminal residue" evidence="3">
    <location>
        <position position="1"/>
    </location>
</feature>
<reference evidence="3 4" key="1">
    <citation type="submission" date="2024-05" db="EMBL/GenBank/DDBJ databases">
        <title>Genome sequencing and assembly of Indian major carp, Cirrhinus mrigala (Hamilton, 1822).</title>
        <authorList>
            <person name="Mohindra V."/>
            <person name="Chowdhury L.M."/>
            <person name="Lal K."/>
            <person name="Jena J.K."/>
        </authorList>
    </citation>
    <scope>NUCLEOTIDE SEQUENCE [LARGE SCALE GENOMIC DNA]</scope>
    <source>
        <strain evidence="3">CM1030</strain>
        <tissue evidence="3">Blood</tissue>
    </source>
</reference>